<sequence length="865" mass="97440">MQRRVLDFGESTDKYLVGGKGAQLSRMIQIGLRVPPGFTITTKACIEYYKRGRQIDEELWQEVLEHLKKLEEKMQRKFGDAERPLLVSARSGAYVSMPGMMDTVLNIGLNDETVKGFAKMTNERTAYDCYRRLLQMFGDVVLGVKHEKFEKILQEEKQKEGVKFDYELNVEALKRIIERYKELIKNEGKEFPQDVFQQLKLAIKAVFESWNNARAIAYRKIHKIPDDAGTAVNIQAMVFGNLNERSGTGVAFTRNPATGEKEYYGEFLQNAQGEDVVAGIRTPVPISKIKEIMPEVYEELLKVYEILEKELKDMQDFEFTIEDGKLYLLQTRNGKRTAKAAVKIAVDMVKEGLISKEEAIKRIEAAQLKQLLHKRFSEASKKSAKLLAKGLAASPGAAIGKIAFTAEEVVRLKEVDAGEKVILVRPETSPEDIEGMHLAEGILTQRGGLTSHAAVVARGMGKCCVVGCEALHIDEEKEEILVNGVKLKKGDVISIDGSTGEVYLGFLEVEEPKMFDEFKELMQWVDEFRKIKVRTNADLPKDAELARNFGAEGIGLCRTEHMFFAEDRINVMRAMILAESKEERKKALEKLLPMQKEDFLGIFKAMDGLPVTIRLLDPPLHEFLPKEEKEIEAVAKELNVSAEEIKKKAEMLKEMNPMLGHRGCRLGISFPEIYEMQIKAILMAAKEAREKGINAKPEIEVPLVAIAEELKIIREMVEEIKKELNIDFEVKVGTMVELPRACVTADEIAKYADFMSFGTNDLTQTTFGFSRDDVGKFLPIYLEKKILKEDPFARIDEKGVGKLMKMCIELARKANPNIEIGICGEQGGEAKSVKFCHKIGLDYVSCSPYRVPIARLAAAQAAIEK</sequence>
<dbReference type="InterPro" id="IPR040442">
    <property type="entry name" value="Pyrv_kinase-like_dom_sf"/>
</dbReference>
<feature type="domain" description="Pyruvate phosphate dikinase AMP/ATP-binding" evidence="13">
    <location>
        <begin position="295"/>
        <end position="351"/>
    </location>
</feature>
<dbReference type="SUPFAM" id="SSF56059">
    <property type="entry name" value="Glutathione synthetase ATP-binding domain-like"/>
    <property type="match status" value="1"/>
</dbReference>
<keyword evidence="4 15" id="KW-0808">Transferase</keyword>
<keyword evidence="6" id="KW-0547">Nucleotide-binding</keyword>
<dbReference type="Gene3D" id="3.50.30.10">
    <property type="entry name" value="Phosphohistidine domain"/>
    <property type="match status" value="1"/>
</dbReference>
<dbReference type="EMBL" id="QMWP01000087">
    <property type="protein sequence ID" value="RLG70046.1"/>
    <property type="molecule type" value="Genomic_DNA"/>
</dbReference>
<dbReference type="NCBIfam" id="NF004531">
    <property type="entry name" value="PRK05878.1"/>
    <property type="match status" value="1"/>
</dbReference>
<dbReference type="Pfam" id="PF02896">
    <property type="entry name" value="PEP-utilizers_C"/>
    <property type="match status" value="1"/>
</dbReference>
<feature type="binding site" evidence="10">
    <location>
        <position position="737"/>
    </location>
    <ligand>
        <name>Mg(2+)</name>
        <dbReference type="ChEBI" id="CHEBI:18420"/>
    </ligand>
</feature>
<dbReference type="AlphaFoldDB" id="A0A497JGD7"/>
<dbReference type="Pfam" id="PF00391">
    <property type="entry name" value="PEP-utilizers"/>
    <property type="match status" value="1"/>
</dbReference>
<dbReference type="Gene3D" id="1.20.80.30">
    <property type="match status" value="1"/>
</dbReference>
<dbReference type="EC" id="2.7.9.1" evidence="3"/>
<name>A0A497JGD7_9ARCH</name>
<comment type="caution">
    <text evidence="15">The sequence shown here is derived from an EMBL/GenBank/DDBJ whole genome shotgun (WGS) entry which is preliminary data.</text>
</comment>
<evidence type="ECO:0000256" key="6">
    <source>
        <dbReference type="ARBA" id="ARBA00022741"/>
    </source>
</evidence>
<evidence type="ECO:0000313" key="16">
    <source>
        <dbReference type="Proteomes" id="UP000278031"/>
    </source>
</evidence>
<evidence type="ECO:0000313" key="15">
    <source>
        <dbReference type="EMBL" id="RLG70046.1"/>
    </source>
</evidence>
<organism evidence="15 16">
    <name type="scientific">Candidatus Iainarchaeum sp</name>
    <dbReference type="NCBI Taxonomy" id="3101447"/>
    <lineage>
        <taxon>Archaea</taxon>
        <taxon>Candidatus Iainarchaeota</taxon>
        <taxon>Candidatus Iainarchaeia</taxon>
        <taxon>Candidatus Iainarchaeales</taxon>
        <taxon>Candidatus Iainarchaeaceae</taxon>
        <taxon>Candidatus Iainarchaeum</taxon>
    </lineage>
</organism>
<dbReference type="InterPro" id="IPR008279">
    <property type="entry name" value="PEP-util_enz_mobile_dom"/>
</dbReference>
<dbReference type="PROSITE" id="PS00742">
    <property type="entry name" value="PEP_ENZYMES_2"/>
    <property type="match status" value="1"/>
</dbReference>
<feature type="coiled-coil region" evidence="11">
    <location>
        <begin position="628"/>
        <end position="655"/>
    </location>
</feature>
<evidence type="ECO:0000259" key="14">
    <source>
        <dbReference type="Pfam" id="PF02896"/>
    </source>
</evidence>
<dbReference type="GO" id="GO:0005524">
    <property type="term" value="F:ATP binding"/>
    <property type="evidence" value="ECO:0007669"/>
    <property type="project" value="UniProtKB-KW"/>
</dbReference>
<dbReference type="InterPro" id="IPR023151">
    <property type="entry name" value="PEP_util_CS"/>
</dbReference>
<dbReference type="PANTHER" id="PTHR22931:SF9">
    <property type="entry name" value="PYRUVATE, PHOSPHATE DIKINASE 1, CHLOROPLASTIC"/>
    <property type="match status" value="1"/>
</dbReference>
<keyword evidence="7 15" id="KW-0418">Kinase</keyword>
<reference evidence="15 16" key="1">
    <citation type="submission" date="2018-06" db="EMBL/GenBank/DDBJ databases">
        <title>Extensive metabolic versatility and redundancy in microbially diverse, dynamic hydrothermal sediments.</title>
        <authorList>
            <person name="Dombrowski N."/>
            <person name="Teske A."/>
            <person name="Baker B.J."/>
        </authorList>
    </citation>
    <scope>NUCLEOTIDE SEQUENCE [LARGE SCALE GENOMIC DNA]</scope>
    <source>
        <strain evidence="15">B51_G17</strain>
    </source>
</reference>
<feature type="domain" description="Pyruvate phosphate dikinase AMP/ATP-binding" evidence="13">
    <location>
        <begin position="57"/>
        <end position="283"/>
    </location>
</feature>
<dbReference type="Gene3D" id="1.10.189.10">
    <property type="entry name" value="Pyruvate Phosphate Dikinase, domain 2"/>
    <property type="match status" value="1"/>
</dbReference>
<keyword evidence="5 10" id="KW-0479">Metal-binding</keyword>
<dbReference type="GO" id="GO:0050242">
    <property type="term" value="F:pyruvate, phosphate dikinase activity"/>
    <property type="evidence" value="ECO:0007669"/>
    <property type="project" value="UniProtKB-EC"/>
</dbReference>
<accession>A0A497JGD7</accession>
<gene>
    <name evidence="15" type="ORF">DRO04_02455</name>
</gene>
<feature type="binding site" evidence="10">
    <location>
        <position position="761"/>
    </location>
    <ligand>
        <name>Mg(2+)</name>
        <dbReference type="ChEBI" id="CHEBI:18420"/>
    </ligand>
</feature>
<keyword evidence="9 10" id="KW-0460">Magnesium</keyword>
<dbReference type="PIRSF" id="PIRSF000853">
    <property type="entry name" value="PPDK"/>
    <property type="match status" value="1"/>
</dbReference>
<evidence type="ECO:0000259" key="12">
    <source>
        <dbReference type="Pfam" id="PF00391"/>
    </source>
</evidence>
<evidence type="ECO:0000256" key="5">
    <source>
        <dbReference type="ARBA" id="ARBA00022723"/>
    </source>
</evidence>
<evidence type="ECO:0000256" key="9">
    <source>
        <dbReference type="ARBA" id="ARBA00022842"/>
    </source>
</evidence>
<evidence type="ECO:0000256" key="8">
    <source>
        <dbReference type="ARBA" id="ARBA00022840"/>
    </source>
</evidence>
<feature type="domain" description="PEP-utilising enzyme mobile" evidence="12">
    <location>
        <begin position="419"/>
        <end position="500"/>
    </location>
</feature>
<keyword evidence="8" id="KW-0067">ATP-binding</keyword>
<evidence type="ECO:0000256" key="7">
    <source>
        <dbReference type="ARBA" id="ARBA00022777"/>
    </source>
</evidence>
<dbReference type="InterPro" id="IPR000121">
    <property type="entry name" value="PEP_util_C"/>
</dbReference>
<evidence type="ECO:0000256" key="11">
    <source>
        <dbReference type="SAM" id="Coils"/>
    </source>
</evidence>
<protein>
    <recommendedName>
        <fullName evidence="3">pyruvate, phosphate dikinase</fullName>
        <ecNumber evidence="3">2.7.9.1</ecNumber>
    </recommendedName>
</protein>
<feature type="domain" description="Pyruvate phosphate dikinase AMP/ATP-binding" evidence="13">
    <location>
        <begin position="16"/>
        <end position="53"/>
    </location>
</feature>
<dbReference type="Gene3D" id="3.30.470.20">
    <property type="entry name" value="ATP-grasp fold, B domain"/>
    <property type="match status" value="1"/>
</dbReference>
<feature type="domain" description="PEP-utilising enzyme C-terminal" evidence="14">
    <location>
        <begin position="517"/>
        <end position="861"/>
    </location>
</feature>
<dbReference type="PANTHER" id="PTHR22931">
    <property type="entry name" value="PHOSPHOENOLPYRUVATE DIKINASE-RELATED"/>
    <property type="match status" value="1"/>
</dbReference>
<proteinExistence type="inferred from homology"/>
<dbReference type="GO" id="GO:0016301">
    <property type="term" value="F:kinase activity"/>
    <property type="evidence" value="ECO:0007669"/>
    <property type="project" value="UniProtKB-KW"/>
</dbReference>
<dbReference type="InterPro" id="IPR015813">
    <property type="entry name" value="Pyrv/PenolPyrv_kinase-like_dom"/>
</dbReference>
<dbReference type="Pfam" id="PF01326">
    <property type="entry name" value="PPDK_N"/>
    <property type="match status" value="3"/>
</dbReference>
<dbReference type="SUPFAM" id="SSF51621">
    <property type="entry name" value="Phosphoenolpyruvate/pyruvate domain"/>
    <property type="match status" value="1"/>
</dbReference>
<dbReference type="InterPro" id="IPR036637">
    <property type="entry name" value="Phosphohistidine_dom_sf"/>
</dbReference>
<comment type="cofactor">
    <cofactor evidence="1 10">
        <name>Mg(2+)</name>
        <dbReference type="ChEBI" id="CHEBI:18420"/>
    </cofactor>
</comment>
<evidence type="ECO:0000259" key="13">
    <source>
        <dbReference type="Pfam" id="PF01326"/>
    </source>
</evidence>
<evidence type="ECO:0000256" key="1">
    <source>
        <dbReference type="ARBA" id="ARBA00001946"/>
    </source>
</evidence>
<dbReference type="Gene3D" id="3.20.20.60">
    <property type="entry name" value="Phosphoenolpyruvate-binding domains"/>
    <property type="match status" value="1"/>
</dbReference>
<dbReference type="InterPro" id="IPR002192">
    <property type="entry name" value="PPDK_AMP/ATP-bd"/>
</dbReference>
<evidence type="ECO:0000256" key="10">
    <source>
        <dbReference type="PIRSR" id="PIRSR000853-3"/>
    </source>
</evidence>
<keyword evidence="11" id="KW-0175">Coiled coil</keyword>
<dbReference type="InterPro" id="IPR013815">
    <property type="entry name" value="ATP_grasp_subdomain_1"/>
</dbReference>
<dbReference type="PROSITE" id="PS00370">
    <property type="entry name" value="PEP_ENZYMES_PHOS_SITE"/>
    <property type="match status" value="1"/>
</dbReference>
<dbReference type="Proteomes" id="UP000278031">
    <property type="component" value="Unassembled WGS sequence"/>
</dbReference>
<evidence type="ECO:0000256" key="4">
    <source>
        <dbReference type="ARBA" id="ARBA00022679"/>
    </source>
</evidence>
<evidence type="ECO:0000256" key="3">
    <source>
        <dbReference type="ARBA" id="ARBA00011994"/>
    </source>
</evidence>
<dbReference type="InterPro" id="IPR010121">
    <property type="entry name" value="Pyruvate_phosphate_dikinase"/>
</dbReference>
<dbReference type="SUPFAM" id="SSF52009">
    <property type="entry name" value="Phosphohistidine domain"/>
    <property type="match status" value="1"/>
</dbReference>
<dbReference type="GO" id="GO:0046872">
    <property type="term" value="F:metal ion binding"/>
    <property type="evidence" value="ECO:0007669"/>
    <property type="project" value="UniProtKB-KW"/>
</dbReference>
<keyword evidence="15" id="KW-0670">Pyruvate</keyword>
<comment type="similarity">
    <text evidence="2">Belongs to the PEP-utilizing enzyme family.</text>
</comment>
<evidence type="ECO:0000256" key="2">
    <source>
        <dbReference type="ARBA" id="ARBA00007837"/>
    </source>
</evidence>
<dbReference type="NCBIfam" id="TIGR01828">
    <property type="entry name" value="pyru_phos_dikin"/>
    <property type="match status" value="1"/>
</dbReference>
<dbReference type="Gene3D" id="3.30.1490.20">
    <property type="entry name" value="ATP-grasp fold, A domain"/>
    <property type="match status" value="1"/>
</dbReference>
<dbReference type="InterPro" id="IPR018274">
    <property type="entry name" value="PEP_util_AS"/>
</dbReference>